<dbReference type="EMBL" id="MU250529">
    <property type="protein sequence ID" value="KAG7448786.1"/>
    <property type="molecule type" value="Genomic_DNA"/>
</dbReference>
<dbReference type="AlphaFoldDB" id="A0A9P7VWF7"/>
<name>A0A9P7VWF7_9AGAR</name>
<dbReference type="RefSeq" id="XP_043042286.1">
    <property type="nucleotide sequence ID" value="XM_043176947.1"/>
</dbReference>
<evidence type="ECO:0000313" key="2">
    <source>
        <dbReference type="Proteomes" id="UP000812287"/>
    </source>
</evidence>
<accession>A0A9P7VWF7</accession>
<reference evidence="1" key="1">
    <citation type="submission" date="2020-11" db="EMBL/GenBank/DDBJ databases">
        <title>Adaptations for nitrogen fixation in a non-lichenized fungal sporocarp promotes dispersal by wood-feeding termites.</title>
        <authorList>
            <consortium name="DOE Joint Genome Institute"/>
            <person name="Koch R.A."/>
            <person name="Yoon G."/>
            <person name="Arayal U."/>
            <person name="Lail K."/>
            <person name="Amirebrahimi M."/>
            <person name="Labutti K."/>
            <person name="Lipzen A."/>
            <person name="Riley R."/>
            <person name="Barry K."/>
            <person name="Henrissat B."/>
            <person name="Grigoriev I.V."/>
            <person name="Herr J.R."/>
            <person name="Aime M.C."/>
        </authorList>
    </citation>
    <scope>NUCLEOTIDE SEQUENCE</scope>
    <source>
        <strain evidence="1">MCA 3950</strain>
    </source>
</reference>
<keyword evidence="2" id="KW-1185">Reference proteome</keyword>
<protein>
    <submittedName>
        <fullName evidence="1">Uncharacterized protein</fullName>
    </submittedName>
</protein>
<sequence>MDATDAILHLDAVARSIPKPVFPPDALNSQIIPNIKVLQQQISVYDALLDRIDQVRSKMQSRRDAVYKSMVAYSSTLAPIRHLTNDVFRAVFREIQISLWWNKEDRDQMLDFSQASWTLSHSFIFNGSMDQWTLHPVPIGALYVTKSTVNVARLGNRERQA</sequence>
<comment type="caution">
    <text evidence="1">The sequence shown here is derived from an EMBL/GenBank/DDBJ whole genome shotgun (WGS) entry which is preliminary data.</text>
</comment>
<dbReference type="Proteomes" id="UP000812287">
    <property type="component" value="Unassembled WGS sequence"/>
</dbReference>
<gene>
    <name evidence="1" type="ORF">BT62DRAFT_1003500</name>
</gene>
<organism evidence="1 2">
    <name type="scientific">Guyanagaster necrorhizus</name>
    <dbReference type="NCBI Taxonomy" id="856835"/>
    <lineage>
        <taxon>Eukaryota</taxon>
        <taxon>Fungi</taxon>
        <taxon>Dikarya</taxon>
        <taxon>Basidiomycota</taxon>
        <taxon>Agaricomycotina</taxon>
        <taxon>Agaricomycetes</taxon>
        <taxon>Agaricomycetidae</taxon>
        <taxon>Agaricales</taxon>
        <taxon>Marasmiineae</taxon>
        <taxon>Physalacriaceae</taxon>
        <taxon>Guyanagaster</taxon>
    </lineage>
</organism>
<dbReference type="OrthoDB" id="3365698at2759"/>
<dbReference type="GeneID" id="66099234"/>
<proteinExistence type="predicted"/>
<evidence type="ECO:0000313" key="1">
    <source>
        <dbReference type="EMBL" id="KAG7448786.1"/>
    </source>
</evidence>